<organism evidence="3">
    <name type="scientific">marine metagenome</name>
    <dbReference type="NCBI Taxonomy" id="408172"/>
    <lineage>
        <taxon>unclassified sequences</taxon>
        <taxon>metagenomes</taxon>
        <taxon>ecological metagenomes</taxon>
    </lineage>
</organism>
<evidence type="ECO:0000259" key="2">
    <source>
        <dbReference type="Pfam" id="PF13577"/>
    </source>
</evidence>
<dbReference type="InterPro" id="IPR032710">
    <property type="entry name" value="NTF2-like_dom_sf"/>
</dbReference>
<dbReference type="Gene3D" id="3.10.450.50">
    <property type="match status" value="1"/>
</dbReference>
<dbReference type="EMBL" id="UINC01213914">
    <property type="protein sequence ID" value="SVE38904.1"/>
    <property type="molecule type" value="Genomic_DNA"/>
</dbReference>
<accession>A0A383D3K7</accession>
<dbReference type="Pfam" id="PF13577">
    <property type="entry name" value="SnoaL_4"/>
    <property type="match status" value="1"/>
</dbReference>
<feature type="transmembrane region" description="Helical" evidence="1">
    <location>
        <begin position="9"/>
        <end position="28"/>
    </location>
</feature>
<dbReference type="AlphaFoldDB" id="A0A383D3K7"/>
<keyword evidence="1" id="KW-0472">Membrane</keyword>
<evidence type="ECO:0000313" key="3">
    <source>
        <dbReference type="EMBL" id="SVE38904.1"/>
    </source>
</evidence>
<evidence type="ECO:0000256" key="1">
    <source>
        <dbReference type="SAM" id="Phobius"/>
    </source>
</evidence>
<dbReference type="InterPro" id="IPR037401">
    <property type="entry name" value="SnoaL-like"/>
</dbReference>
<keyword evidence="1" id="KW-1133">Transmembrane helix</keyword>
<proteinExistence type="predicted"/>
<reference evidence="3" key="1">
    <citation type="submission" date="2018-05" db="EMBL/GenBank/DDBJ databases">
        <authorList>
            <person name="Lanie J.A."/>
            <person name="Ng W.-L."/>
            <person name="Kazmierczak K.M."/>
            <person name="Andrzejewski T.M."/>
            <person name="Davidsen T.M."/>
            <person name="Wayne K.J."/>
            <person name="Tettelin H."/>
            <person name="Glass J.I."/>
            <person name="Rusch D."/>
            <person name="Podicherti R."/>
            <person name="Tsui H.-C.T."/>
            <person name="Winkler M.E."/>
        </authorList>
    </citation>
    <scope>NUCLEOTIDE SEQUENCE</scope>
</reference>
<keyword evidence="1" id="KW-0812">Transmembrane</keyword>
<dbReference type="SUPFAM" id="SSF54427">
    <property type="entry name" value="NTF2-like"/>
    <property type="match status" value="1"/>
</dbReference>
<feature type="domain" description="SnoaL-like" evidence="2">
    <location>
        <begin position="48"/>
        <end position="171"/>
    </location>
</feature>
<dbReference type="CDD" id="cd00531">
    <property type="entry name" value="NTF2_like"/>
    <property type="match status" value="1"/>
</dbReference>
<sequence>MQWSHPRSLGVHLGVLVSGILIGVFLSGRGAGQDLSDFTQGSQELLDELVAKDAIQEQIYNYARGLDRMDKELAYQVWHPDGTVHYIGSYEGTGRGLVDSVWSYHETLVAHSHQITNVLIEIDGNNAVSESYVMASLHANPSEDRATTRLYRSRYADRWSKRDGRWAIDRRVAIGD</sequence>
<feature type="non-terminal residue" evidence="3">
    <location>
        <position position="176"/>
    </location>
</feature>
<gene>
    <name evidence="3" type="ORF">METZ01_LOCUS491758</name>
</gene>
<name>A0A383D3K7_9ZZZZ</name>
<protein>
    <recommendedName>
        <fullName evidence="2">SnoaL-like domain-containing protein</fullName>
    </recommendedName>
</protein>